<organism evidence="2 3">
    <name type="scientific">Oleispira antarctica</name>
    <dbReference type="NCBI Taxonomy" id="188908"/>
    <lineage>
        <taxon>Bacteria</taxon>
        <taxon>Pseudomonadati</taxon>
        <taxon>Pseudomonadota</taxon>
        <taxon>Gammaproteobacteria</taxon>
        <taxon>Oceanospirillales</taxon>
        <taxon>Oceanospirillaceae</taxon>
        <taxon>Oleispira</taxon>
    </lineage>
</organism>
<feature type="non-terminal residue" evidence="2">
    <location>
        <position position="1"/>
    </location>
</feature>
<accession>A0A1Y5HV63</accession>
<dbReference type="InterPro" id="IPR017919">
    <property type="entry name" value="TFIIE/TFIIEa_HTH"/>
</dbReference>
<name>A0A1Y5HV63_OLEAN</name>
<dbReference type="AlphaFoldDB" id="A0A1Y5HV63"/>
<gene>
    <name evidence="2" type="ORF">A9R00_02135</name>
</gene>
<evidence type="ECO:0000313" key="3">
    <source>
        <dbReference type="Proteomes" id="UP000227088"/>
    </source>
</evidence>
<evidence type="ECO:0000259" key="1">
    <source>
        <dbReference type="PROSITE" id="PS51344"/>
    </source>
</evidence>
<feature type="domain" description="HTH TFE/IIEalpha-type" evidence="1">
    <location>
        <begin position="108"/>
        <end position="149"/>
    </location>
</feature>
<comment type="caution">
    <text evidence="2">The sequence shown here is derived from an EMBL/GenBank/DDBJ whole genome shotgun (WGS) entry which is preliminary data.</text>
</comment>
<proteinExistence type="predicted"/>
<evidence type="ECO:0000313" key="2">
    <source>
        <dbReference type="EMBL" id="OUS41191.1"/>
    </source>
</evidence>
<dbReference type="EMBL" id="MABE01000126">
    <property type="protein sequence ID" value="OUS41191.1"/>
    <property type="molecule type" value="Genomic_DNA"/>
</dbReference>
<reference evidence="3" key="1">
    <citation type="journal article" date="2017" name="Proc. Natl. Acad. Sci. U.S.A.">
        <title>Simulation of Deepwater Horizon oil plume reveals substrate specialization within a complex community of hydrocarbon degraders.</title>
        <authorList>
            <person name="Hu P."/>
            <person name="Dubinsky E.A."/>
            <person name="Probst A.J."/>
            <person name="Wang J."/>
            <person name="Sieber C.M.K."/>
            <person name="Tom L.M."/>
            <person name="Gardinali P."/>
            <person name="Banfield J.F."/>
            <person name="Atlas R.M."/>
            <person name="Andersen G.L."/>
        </authorList>
    </citation>
    <scope>NUCLEOTIDE SEQUENCE [LARGE SCALE GENOMIC DNA]</scope>
</reference>
<protein>
    <recommendedName>
        <fullName evidence="1">HTH TFE/IIEalpha-type domain-containing protein</fullName>
    </recommendedName>
</protein>
<dbReference type="Proteomes" id="UP000227088">
    <property type="component" value="Unassembled WGS sequence"/>
</dbReference>
<dbReference type="PROSITE" id="PS51344">
    <property type="entry name" value="HTH_TFE_IIE"/>
    <property type="match status" value="1"/>
</dbReference>
<sequence length="149" mass="16987">AANLSALKLQSILVRIEAMVSDNNLVSINELIPEVWQASEELKQCFMQYTSEKNEKKLDAIPALTQTEFCHVLIQLSEKLKRNDFIDQDELMPLNQLVNNMNTQVIVDKELLKLLVEKINIFDNESAVNIIDKIENQQSIGSGVMNDDR</sequence>